<gene>
    <name evidence="2" type="ORF">KTO63_18180</name>
</gene>
<dbReference type="Proteomes" id="UP000812270">
    <property type="component" value="Unassembled WGS sequence"/>
</dbReference>
<proteinExistence type="predicted"/>
<accession>A0A9E2W932</accession>
<sequence>MAQAIDGLIDQNTDYSDGHRNSNTYFQILGLNQVNDSYAGTEYTTTGANFFISGGCPTLNDITVVQTLKAYDWGRPDLFTITLPTGTGKFFMDPTSQQIIQYGNKSEQYTITRGANFYSNYESEWTIKDTKGNTYFFSKNDQENSTRPVTNPITSINTKLSYIILPSNDTVRFSYVDGKYHISTFTETVPFNSYQNPGAATGGDYDNTYAVKYLSSLETDKERIVFELSDTSADRLDLNGENIANGYGAKRLKAIHIYDKINNRKIKSYYFSYDYFTSDLSYAARSSNTADYMTKRLKLLSVKEIGYDKNGIASAPNSVYTFDYNEAHLLPKKDAYARDHWGFFNGEHNLSFLPNITNEILTNIYPLAGNAPDKVVNDLSSAGTANRGAREDFAKTAVIKSVHYPTGGYSDFNFEINRFKNYRVFSADEHNSNEGIKFYSASDNNYNTDPVLSDTLKPNSDGVMVFQNFRPSIGKVDQTINNTYLLAAEITIYKIVNGVRSRLMYFSGGDVSHQTAQGSSWDPTFLSFSGSPTDRYLVEAYLPNIPELTPQGTLIPKAGASFSFSTIDYSTFQKESIGGGLRIASVVNHTTLNDVTGITKYKFTQAGNSLTSGVLMSPINYYSYNNLVRLQPNGIYAPIKVPVYVYQLSTYSYVPISNDAAGAIVGYSRVETTNCDTANATNGKSVYYYRNTPSTVTISPVASFAKSLPNIPYYDNGLLDSMQIYGTDTLHPLKRALYNYTSLERVVNRYAEIYDLIFGPEADEDVPGIQNCTRPNPDLDRWSAFLYPLYSKWFVPTYSKEITYNPSRFSDSLFVEKNLQYNNLGQLVHEDFKNSQNVVRSKWHQYPNDVSNPATIVQAMKTRGLYNLALQEVDSLNNTKELSRNQFDYQTLSSGNIKLLNVNQSNEGQPVFNDISNVVYDSKENITSFSKRNTPNALIWGYQQTLPIAQVQNASTNDVAYTSFEPVSSGNWTIGSTVRDSITRFTGRYSYDLSKGALTKTSLTSATSYTVSYWTKNAISYSISGTISGYPIKGKTINGWTYYEHKITGVTSVSISGTGNVDEVRLYPFDAQMTSLTYEPMIGITSKCDPNANIYFYDYNSNGQLTTIRDEDSNIIKKICYNYYGQPENCFTLYYSKAKSQAFSPTISCGSGATITPSSVTYTVRDSAYTSYESQQAADLLAQSDINTNGLNYANSHASCLYQNAAITGSFSRNNCGANTITAPVTYTLPAGAYTSTTSQAAADALASSNFNSLGQAYANANGICVSCVGCIGEGKKCTISGCVTGTKVYTSSVYQSPKHYLCTYHYYFLEDDSVSQDYTETKISPCLILN</sequence>
<evidence type="ECO:0000313" key="2">
    <source>
        <dbReference type="EMBL" id="MBV4359102.1"/>
    </source>
</evidence>
<protein>
    <recommendedName>
        <fullName evidence="1">DUF5977 domain-containing protein</fullName>
    </recommendedName>
</protein>
<evidence type="ECO:0000313" key="3">
    <source>
        <dbReference type="Proteomes" id="UP000812270"/>
    </source>
</evidence>
<dbReference type="Pfam" id="PF19404">
    <property type="entry name" value="DUF5977"/>
    <property type="match status" value="2"/>
</dbReference>
<evidence type="ECO:0000259" key="1">
    <source>
        <dbReference type="Pfam" id="PF19404"/>
    </source>
</evidence>
<reference evidence="2" key="1">
    <citation type="submission" date="2021-06" db="EMBL/GenBank/DDBJ databases">
        <authorList>
            <person name="Huq M.A."/>
        </authorList>
    </citation>
    <scope>NUCLEOTIDE SEQUENCE</scope>
    <source>
        <strain evidence="2">MAH-26</strain>
    </source>
</reference>
<feature type="domain" description="DUF5977" evidence="1">
    <location>
        <begin position="1134"/>
        <end position="1200"/>
    </location>
</feature>
<name>A0A9E2W932_9BACT</name>
<organism evidence="2 3">
    <name type="scientific">Pinibacter aurantiacus</name>
    <dbReference type="NCBI Taxonomy" id="2851599"/>
    <lineage>
        <taxon>Bacteria</taxon>
        <taxon>Pseudomonadati</taxon>
        <taxon>Bacteroidota</taxon>
        <taxon>Chitinophagia</taxon>
        <taxon>Chitinophagales</taxon>
        <taxon>Chitinophagaceae</taxon>
        <taxon>Pinibacter</taxon>
    </lineage>
</organism>
<comment type="caution">
    <text evidence="2">The sequence shown here is derived from an EMBL/GenBank/DDBJ whole genome shotgun (WGS) entry which is preliminary data.</text>
</comment>
<dbReference type="EMBL" id="JAHSPG010000014">
    <property type="protein sequence ID" value="MBV4359102.1"/>
    <property type="molecule type" value="Genomic_DNA"/>
</dbReference>
<dbReference type="RefSeq" id="WP_217792966.1">
    <property type="nucleotide sequence ID" value="NZ_JAHSPG010000014.1"/>
</dbReference>
<keyword evidence="3" id="KW-1185">Reference proteome</keyword>
<feature type="domain" description="DUF5977" evidence="1">
    <location>
        <begin position="1202"/>
        <end position="1266"/>
    </location>
</feature>
<dbReference type="InterPro" id="IPR046020">
    <property type="entry name" value="DUF5977"/>
</dbReference>